<evidence type="ECO:0000259" key="1">
    <source>
        <dbReference type="Pfam" id="PF07045"/>
    </source>
</evidence>
<sequence>MTKGYIFAEVTIHSANAEWNEYSSKVQATLDAYGGVFLIRGGAENVLEGTKEGGTIVVLEFESPRRAEEWYASTAYQDILPLRLRNADARVMCLAGAN</sequence>
<dbReference type="SUPFAM" id="SSF54909">
    <property type="entry name" value="Dimeric alpha+beta barrel"/>
    <property type="match status" value="1"/>
</dbReference>
<dbReference type="STRING" id="1777140.AWB79_02036"/>
<dbReference type="Pfam" id="PF07045">
    <property type="entry name" value="DUF1330"/>
    <property type="match status" value="1"/>
</dbReference>
<dbReference type="PANTHER" id="PTHR41521">
    <property type="match status" value="1"/>
</dbReference>
<dbReference type="RefSeq" id="WP_061167261.1">
    <property type="nucleotide sequence ID" value="NZ_FCOA02000004.1"/>
</dbReference>
<dbReference type="EMBL" id="FCOA02000004">
    <property type="protein sequence ID" value="SAK53568.1"/>
    <property type="molecule type" value="Genomic_DNA"/>
</dbReference>
<dbReference type="OrthoDB" id="516779at2"/>
<comment type="caution">
    <text evidence="2">The sequence shown here is derived from an EMBL/GenBank/DDBJ whole genome shotgun (WGS) entry which is preliminary data.</text>
</comment>
<dbReference type="PANTHER" id="PTHR41521:SF4">
    <property type="entry name" value="BLR0684 PROTEIN"/>
    <property type="match status" value="1"/>
</dbReference>
<proteinExistence type="predicted"/>
<protein>
    <recommendedName>
        <fullName evidence="1">DUF1330 domain-containing protein</fullName>
    </recommendedName>
</protein>
<name>A0A158A702_9BURK</name>
<dbReference type="Gene3D" id="3.30.70.100">
    <property type="match status" value="1"/>
</dbReference>
<dbReference type="AlphaFoldDB" id="A0A158A702"/>
<accession>A0A158A702</accession>
<gene>
    <name evidence="2" type="ORF">AWB79_02036</name>
</gene>
<feature type="domain" description="DUF1330" evidence="1">
    <location>
        <begin position="3"/>
        <end position="96"/>
    </location>
</feature>
<evidence type="ECO:0000313" key="2">
    <source>
        <dbReference type="EMBL" id="SAK53568.1"/>
    </source>
</evidence>
<organism evidence="2 3">
    <name type="scientific">Caballeronia hypogeia</name>
    <dbReference type="NCBI Taxonomy" id="1777140"/>
    <lineage>
        <taxon>Bacteria</taxon>
        <taxon>Pseudomonadati</taxon>
        <taxon>Pseudomonadota</taxon>
        <taxon>Betaproteobacteria</taxon>
        <taxon>Burkholderiales</taxon>
        <taxon>Burkholderiaceae</taxon>
        <taxon>Caballeronia</taxon>
    </lineage>
</organism>
<dbReference type="InterPro" id="IPR010753">
    <property type="entry name" value="DUF1330"/>
</dbReference>
<dbReference type="InterPro" id="IPR011008">
    <property type="entry name" value="Dimeric_a/b-barrel"/>
</dbReference>
<reference evidence="2" key="1">
    <citation type="submission" date="2016-01" db="EMBL/GenBank/DDBJ databases">
        <authorList>
            <person name="Peeters C."/>
        </authorList>
    </citation>
    <scope>NUCLEOTIDE SEQUENCE</scope>
    <source>
        <strain evidence="2">LMG 29322</strain>
    </source>
</reference>
<keyword evidence="3" id="KW-1185">Reference proteome</keyword>
<dbReference type="Proteomes" id="UP000054851">
    <property type="component" value="Unassembled WGS sequence"/>
</dbReference>
<evidence type="ECO:0000313" key="3">
    <source>
        <dbReference type="Proteomes" id="UP000054851"/>
    </source>
</evidence>